<keyword evidence="3" id="KW-1185">Reference proteome</keyword>
<dbReference type="HOGENOM" id="CLU_054188_0_0_10"/>
<comment type="caution">
    <text evidence="2">The sequence shown here is derived from an EMBL/GenBank/DDBJ whole genome shotgun (WGS) entry which is preliminary data.</text>
</comment>
<evidence type="ECO:0000313" key="3">
    <source>
        <dbReference type="Proteomes" id="UP000017831"/>
    </source>
</evidence>
<dbReference type="OrthoDB" id="975269at2"/>
<feature type="chain" id="PRO_5004676866" description="DUF4421 domain-containing protein" evidence="1">
    <location>
        <begin position="23"/>
        <end position="377"/>
    </location>
</feature>
<dbReference type="PATRIC" id="fig|1121098.3.peg.361"/>
<feature type="signal peptide" evidence="1">
    <location>
        <begin position="1"/>
        <end position="22"/>
    </location>
</feature>
<dbReference type="InterPro" id="IPR025535">
    <property type="entry name" value="DUF4421"/>
</dbReference>
<name>U6RN18_9BACT</name>
<reference evidence="2 3" key="1">
    <citation type="submission" date="2013-04" db="EMBL/GenBank/DDBJ databases">
        <title>The Genome Sequence of Bacteroides massiliensis DSM 17679.</title>
        <authorList>
            <consortium name="The Broad Institute Genomics Platform"/>
            <person name="Earl A."/>
            <person name="Ward D."/>
            <person name="Feldgarden M."/>
            <person name="Gevers D."/>
            <person name="Martens E."/>
            <person name="Fenner L."/>
            <person name="Roux V."/>
            <person name="Mallet M.N."/>
            <person name="Raoult D."/>
            <person name="Walker B."/>
            <person name="Young S."/>
            <person name="Zeng Q."/>
            <person name="Gargeya S."/>
            <person name="Fitzgerald M."/>
            <person name="Haas B."/>
            <person name="Abouelleil A."/>
            <person name="Allen A.W."/>
            <person name="Alvarado L."/>
            <person name="Arachchi H.M."/>
            <person name="Berlin A.M."/>
            <person name="Chapman S.B."/>
            <person name="Gainer-Dewar J."/>
            <person name="Goldberg J."/>
            <person name="Griggs A."/>
            <person name="Gujja S."/>
            <person name="Hansen M."/>
            <person name="Howarth C."/>
            <person name="Imamovic A."/>
            <person name="Ireland A."/>
            <person name="Larimer J."/>
            <person name="McCowan C."/>
            <person name="Murphy C."/>
            <person name="Pearson M."/>
            <person name="Poon T.W."/>
            <person name="Priest M."/>
            <person name="Roberts A."/>
            <person name="Saif S."/>
            <person name="Shea T."/>
            <person name="Sisk P."/>
            <person name="Sykes S."/>
            <person name="Wortman J."/>
            <person name="Nusbaum C."/>
            <person name="Birren B."/>
        </authorList>
    </citation>
    <scope>NUCLEOTIDE SEQUENCE [LARGE SCALE GENOMIC DNA]</scope>
    <source>
        <strain evidence="3">B84634 / Timone 84634 / DSM 17679 / JCM 13223</strain>
    </source>
</reference>
<accession>U6RN18</accession>
<dbReference type="Pfam" id="PF14391">
    <property type="entry name" value="DUF4421"/>
    <property type="match status" value="1"/>
</dbReference>
<dbReference type="RefSeq" id="WP_005936307.1">
    <property type="nucleotide sequence ID" value="NZ_KB890357.1"/>
</dbReference>
<evidence type="ECO:0000256" key="1">
    <source>
        <dbReference type="SAM" id="SignalP"/>
    </source>
</evidence>
<keyword evidence="1" id="KW-0732">Signal</keyword>
<dbReference type="Proteomes" id="UP000017831">
    <property type="component" value="Unassembled WGS sequence"/>
</dbReference>
<dbReference type="STRING" id="1121098.HMPREF1534_00355"/>
<proteinExistence type="predicted"/>
<protein>
    <recommendedName>
        <fullName evidence="4">DUF4421 domain-containing protein</fullName>
    </recommendedName>
</protein>
<evidence type="ECO:0000313" key="2">
    <source>
        <dbReference type="EMBL" id="EOA57979.1"/>
    </source>
</evidence>
<dbReference type="eggNOG" id="COG5571">
    <property type="taxonomic scope" value="Bacteria"/>
</dbReference>
<gene>
    <name evidence="2" type="ORF">HMPREF1534_00355</name>
</gene>
<dbReference type="EMBL" id="AQHY01000006">
    <property type="protein sequence ID" value="EOA57979.1"/>
    <property type="molecule type" value="Genomic_DNA"/>
</dbReference>
<sequence>MTNARKICLLLSFFLYILNASAQEEIKKDTTAQNSKGVLVNLTDGIATTVRHTGRKIRKVGKEFNAVDTTFISPNLYNLAFMLEHSSWYEYYRLGSNSNNGEQSISFSPNANFKLGVYFGWRWIFLGYSFDVKDIFGGHKNKAKKTEMALNLYSSKFGVDLYWRKTGSDFKIRSYNGFQLNTPTKNMDFNGFQSKIKGLNAYWIFNYKRFSYPAAYSQSTNQRKSAGSLMAGFSYSQHNISFDYDKLPTEMRDQLHNALLFKKVKYSDYSLCLGYGYNWVFAKNWVSNLSLLPAIAYKKSKINDTPQPHTHWIKDINFDLITRASIVYNNSKYFAGAALVMHTYDYRKEDFSLTNTFGTLRVYVGLNFWKKKEYRHK</sequence>
<dbReference type="GeneID" id="60063568"/>
<dbReference type="AlphaFoldDB" id="U6RN18"/>
<evidence type="ECO:0008006" key="4">
    <source>
        <dbReference type="Google" id="ProtNLM"/>
    </source>
</evidence>
<organism evidence="2 3">
    <name type="scientific">Phocaeicola massiliensis B84634 = Timone 84634 = DSM 17679 = JCM 13223</name>
    <dbReference type="NCBI Taxonomy" id="1121098"/>
    <lineage>
        <taxon>Bacteria</taxon>
        <taxon>Pseudomonadati</taxon>
        <taxon>Bacteroidota</taxon>
        <taxon>Bacteroidia</taxon>
        <taxon>Bacteroidales</taxon>
        <taxon>Bacteroidaceae</taxon>
        <taxon>Phocaeicola</taxon>
    </lineage>
</organism>